<sequence length="154" mass="17436">MLIVKKWNYLKNLNDNWLLSLPKPLTTIAIVNEKKNQLLNSKFPVILYNTNVGALASIYHHLNSILLQSFLLSTGNLSISVSIGENQLFNSIMNYIIIHSKQIVGIIKSNEKSIWPPSILALKTAALYLNDPKEQNEVYNLSLKIQNHTGIRIL</sequence>
<dbReference type="RefSeq" id="XP_020049331.1">
    <property type="nucleotide sequence ID" value="XM_020194400.1"/>
</dbReference>
<name>A0A1D2VN63_9ASCO</name>
<dbReference type="GeneID" id="30968036"/>
<dbReference type="Proteomes" id="UP000095038">
    <property type="component" value="Unassembled WGS sequence"/>
</dbReference>
<keyword evidence="2" id="KW-1185">Reference proteome</keyword>
<reference evidence="2" key="1">
    <citation type="submission" date="2016-05" db="EMBL/GenBank/DDBJ databases">
        <title>Comparative genomics of biotechnologically important yeasts.</title>
        <authorList>
            <consortium name="DOE Joint Genome Institute"/>
            <person name="Riley R."/>
            <person name="Haridas S."/>
            <person name="Wolfe K.H."/>
            <person name="Lopes M.R."/>
            <person name="Hittinger C.T."/>
            <person name="Goker M."/>
            <person name="Salamov A."/>
            <person name="Wisecaver J."/>
            <person name="Long T.M."/>
            <person name="Aerts A.L."/>
            <person name="Barry K."/>
            <person name="Choi C."/>
            <person name="Clum A."/>
            <person name="Coughlan A.Y."/>
            <person name="Deshpande S."/>
            <person name="Douglass A.P."/>
            <person name="Hanson S.J."/>
            <person name="Klenk H.-P."/>
            <person name="Labutti K."/>
            <person name="Lapidus A."/>
            <person name="Lindquist E."/>
            <person name="Lipzen A."/>
            <person name="Meier-Kolthoff J.P."/>
            <person name="Ohm R.A."/>
            <person name="Otillar R.P."/>
            <person name="Pangilinan J."/>
            <person name="Peng Y."/>
            <person name="Rokas A."/>
            <person name="Rosa C.A."/>
            <person name="Scheuner C."/>
            <person name="Sibirny A.A."/>
            <person name="Slot J.C."/>
            <person name="Stielow J.B."/>
            <person name="Sun H."/>
            <person name="Kurtzman C.P."/>
            <person name="Blackwell M."/>
            <person name="Grigoriev I.V."/>
            <person name="Jeffries T.W."/>
        </authorList>
    </citation>
    <scope>NUCLEOTIDE SEQUENCE [LARGE SCALE GENOMIC DNA]</scope>
    <source>
        <strain evidence="2">DSM 1968</strain>
    </source>
</reference>
<accession>A0A1D2VN63</accession>
<organism evidence="1 2">
    <name type="scientific">Ascoidea rubescens DSM 1968</name>
    <dbReference type="NCBI Taxonomy" id="1344418"/>
    <lineage>
        <taxon>Eukaryota</taxon>
        <taxon>Fungi</taxon>
        <taxon>Dikarya</taxon>
        <taxon>Ascomycota</taxon>
        <taxon>Saccharomycotina</taxon>
        <taxon>Saccharomycetes</taxon>
        <taxon>Ascoideaceae</taxon>
        <taxon>Ascoidea</taxon>
    </lineage>
</organism>
<proteinExistence type="predicted"/>
<evidence type="ECO:0000313" key="1">
    <source>
        <dbReference type="EMBL" id="ODV63024.1"/>
    </source>
</evidence>
<dbReference type="EMBL" id="KV454476">
    <property type="protein sequence ID" value="ODV63024.1"/>
    <property type="molecule type" value="Genomic_DNA"/>
</dbReference>
<gene>
    <name evidence="1" type="ORF">ASCRUDRAFT_79610</name>
</gene>
<dbReference type="InParanoid" id="A0A1D2VN63"/>
<protein>
    <submittedName>
        <fullName evidence="1">Uncharacterized protein</fullName>
    </submittedName>
</protein>
<evidence type="ECO:0000313" key="2">
    <source>
        <dbReference type="Proteomes" id="UP000095038"/>
    </source>
</evidence>
<dbReference type="AlphaFoldDB" id="A0A1D2VN63"/>